<reference evidence="2 4" key="1">
    <citation type="submission" date="2019-05" db="EMBL/GenBank/DDBJ databases">
        <title>Emergence of the Ug99 lineage of the wheat stem rust pathogen through somatic hybridization.</title>
        <authorList>
            <person name="Li F."/>
            <person name="Upadhyaya N.M."/>
            <person name="Sperschneider J."/>
            <person name="Matny O."/>
            <person name="Nguyen-Phuc H."/>
            <person name="Mago R."/>
            <person name="Raley C."/>
            <person name="Miller M.E."/>
            <person name="Silverstein K.A.T."/>
            <person name="Henningsen E."/>
            <person name="Hirsch C.D."/>
            <person name="Visser B."/>
            <person name="Pretorius Z.A."/>
            <person name="Steffenson B.J."/>
            <person name="Schwessinger B."/>
            <person name="Dodds P.N."/>
            <person name="Figueroa M."/>
        </authorList>
    </citation>
    <scope>NUCLEOTIDE SEQUENCE [LARGE SCALE GENOMIC DNA]</scope>
    <source>
        <strain evidence="2">21-0</strain>
    </source>
</reference>
<organism evidence="2 4">
    <name type="scientific">Puccinia graminis f. sp. tritici</name>
    <dbReference type="NCBI Taxonomy" id="56615"/>
    <lineage>
        <taxon>Eukaryota</taxon>
        <taxon>Fungi</taxon>
        <taxon>Dikarya</taxon>
        <taxon>Basidiomycota</taxon>
        <taxon>Pucciniomycotina</taxon>
        <taxon>Pucciniomycetes</taxon>
        <taxon>Pucciniales</taxon>
        <taxon>Pucciniaceae</taxon>
        <taxon>Puccinia</taxon>
    </lineage>
</organism>
<evidence type="ECO:0000256" key="1">
    <source>
        <dbReference type="SAM" id="MobiDB-lite"/>
    </source>
</evidence>
<gene>
    <name evidence="2" type="ORF">PGT21_001174</name>
    <name evidence="3" type="ORF">PGT21_029682</name>
</gene>
<feature type="region of interest" description="Disordered" evidence="1">
    <location>
        <begin position="1"/>
        <end position="25"/>
    </location>
</feature>
<protein>
    <submittedName>
        <fullName evidence="2">Uncharacterized protein</fullName>
    </submittedName>
</protein>
<feature type="compositionally biased region" description="Basic and acidic residues" evidence="1">
    <location>
        <begin position="56"/>
        <end position="71"/>
    </location>
</feature>
<dbReference type="EMBL" id="VSWC01000198">
    <property type="protein sequence ID" value="KAA1064104.1"/>
    <property type="molecule type" value="Genomic_DNA"/>
</dbReference>
<dbReference type="AlphaFoldDB" id="A0A5B0LKW8"/>
<proteinExistence type="predicted"/>
<evidence type="ECO:0000313" key="3">
    <source>
        <dbReference type="EMBL" id="KAA1094777.1"/>
    </source>
</evidence>
<sequence length="97" mass="10681">MTGKDRSSGGMYKLNPDSKTRRDRPSGVYYVVHSMGDWPARRILGPACPSSTRTWLSDKRSDSPVRADRSAHQQLGQASSTTGRTAMSENCPGRPVR</sequence>
<name>A0A5B0LKW8_PUCGR</name>
<dbReference type="EMBL" id="VSWC01000079">
    <property type="protein sequence ID" value="KAA1094777.1"/>
    <property type="molecule type" value="Genomic_DNA"/>
</dbReference>
<evidence type="ECO:0000313" key="4">
    <source>
        <dbReference type="Proteomes" id="UP000324748"/>
    </source>
</evidence>
<comment type="caution">
    <text evidence="2">The sequence shown here is derived from an EMBL/GenBank/DDBJ whole genome shotgun (WGS) entry which is preliminary data.</text>
</comment>
<accession>A0A5B0LKW8</accession>
<feature type="compositionally biased region" description="Basic and acidic residues" evidence="1">
    <location>
        <begin position="16"/>
        <end position="25"/>
    </location>
</feature>
<dbReference type="Proteomes" id="UP000324748">
    <property type="component" value="Unassembled WGS sequence"/>
</dbReference>
<dbReference type="OrthoDB" id="2516383at2759"/>
<feature type="region of interest" description="Disordered" evidence="1">
    <location>
        <begin position="46"/>
        <end position="97"/>
    </location>
</feature>
<feature type="compositionally biased region" description="Polar residues" evidence="1">
    <location>
        <begin position="72"/>
        <end position="88"/>
    </location>
</feature>
<keyword evidence="4" id="KW-1185">Reference proteome</keyword>
<evidence type="ECO:0000313" key="2">
    <source>
        <dbReference type="EMBL" id="KAA1064104.1"/>
    </source>
</evidence>